<evidence type="ECO:0000313" key="14">
    <source>
        <dbReference type="EMBL" id="CAF1439020.1"/>
    </source>
</evidence>
<feature type="domain" description="Fucosyltransferase C-terminal" evidence="12">
    <location>
        <begin position="224"/>
        <end position="371"/>
    </location>
</feature>
<evidence type="ECO:0000256" key="3">
    <source>
        <dbReference type="ARBA" id="ARBA00022676"/>
    </source>
</evidence>
<keyword evidence="17" id="KW-1185">Reference proteome</keyword>
<dbReference type="PANTHER" id="PTHR11929">
    <property type="entry name" value="ALPHA- 1,3 -FUCOSYLTRANSFERASE"/>
    <property type="match status" value="1"/>
</dbReference>
<evidence type="ECO:0000256" key="4">
    <source>
        <dbReference type="ARBA" id="ARBA00022679"/>
    </source>
</evidence>
<dbReference type="EMBL" id="CAJNOQ010018904">
    <property type="protein sequence ID" value="CAF1439020.1"/>
    <property type="molecule type" value="Genomic_DNA"/>
</dbReference>
<dbReference type="InterPro" id="IPR055270">
    <property type="entry name" value="Glyco_tran_10_C"/>
</dbReference>
<accession>A0A815NVK4</accession>
<keyword evidence="3 11" id="KW-0328">Glycosyltransferase</keyword>
<proteinExistence type="inferred from homology"/>
<dbReference type="SUPFAM" id="SSF53756">
    <property type="entry name" value="UDP-Glycosyltransferase/glycogen phosphorylase"/>
    <property type="match status" value="1"/>
</dbReference>
<comment type="caution">
    <text evidence="14">The sequence shown here is derived from an EMBL/GenBank/DDBJ whole genome shotgun (WGS) entry which is preliminary data.</text>
</comment>
<dbReference type="EMBL" id="CAJOBC010084343">
    <property type="protein sequence ID" value="CAF4315768.1"/>
    <property type="molecule type" value="Genomic_DNA"/>
</dbReference>
<keyword evidence="4 11" id="KW-0808">Transferase</keyword>
<keyword evidence="5 11" id="KW-0812">Transmembrane</keyword>
<dbReference type="GO" id="GO:0032580">
    <property type="term" value="C:Golgi cisterna membrane"/>
    <property type="evidence" value="ECO:0007669"/>
    <property type="project" value="UniProtKB-SubCell"/>
</dbReference>
<dbReference type="OrthoDB" id="427096at2759"/>
<name>A0A815NVK4_9BILA</name>
<dbReference type="PANTHER" id="PTHR11929:SF194">
    <property type="entry name" value="ALPHA-(1,3)-FUCOSYLTRANSFERASE 10"/>
    <property type="match status" value="1"/>
</dbReference>
<comment type="similarity">
    <text evidence="2 11">Belongs to the glycosyltransferase 10 family.</text>
</comment>
<dbReference type="EMBL" id="CAJOBA010034998">
    <property type="protein sequence ID" value="CAF3996109.1"/>
    <property type="molecule type" value="Genomic_DNA"/>
</dbReference>
<evidence type="ECO:0000256" key="7">
    <source>
        <dbReference type="ARBA" id="ARBA00022989"/>
    </source>
</evidence>
<dbReference type="Pfam" id="PF00852">
    <property type="entry name" value="Glyco_transf_10"/>
    <property type="match status" value="1"/>
</dbReference>
<evidence type="ECO:0000256" key="6">
    <source>
        <dbReference type="ARBA" id="ARBA00022968"/>
    </source>
</evidence>
<sequence length="455" mass="52267">MHRTFTRLLTFRSRRRSLLIYVLLSILCTAFIFLTLNHNKQIDKLTIDKLFTTSTLLSKIYPVTHEILPLNKSSTTINVKNSDTLWPLDSLGRSLKTHFIAIDWTGFFGSQAAEGERVFCESSNTTFLWTRNQQQISTCDFIIAHDAQSTPVSQLEISEKKQQYSMVFVMESEVHSSTGNGWASFKFKMTYNLDDSYPEAATYFDMNVHLVDLLHPIIVDFDQKEKSADVVWIISNCAAHNGREGFVQRLMTEMKVDSYGACMKNREGYSGRMAENVEAYRRYKFVIAIENSNCNDYITEKLVKSVASGSIPIVAGRDGKPDYRRYMPKHSFINVFDYSSIKALADDLKRIGSDRQLYESYLWYRKHNKTVDDIRKLPLNEKIKHFEEVVGKNQTMLAQNGIVAKEKSENKVCKLIRFVRETPWKEIAEHNSTGRAGANTACLPSRSILSHFDIK</sequence>
<evidence type="ECO:0000313" key="13">
    <source>
        <dbReference type="EMBL" id="CAF1184938.1"/>
    </source>
</evidence>
<dbReference type="EC" id="2.4.1.-" evidence="11"/>
<keyword evidence="6" id="KW-0735">Signal-anchor</keyword>
<evidence type="ECO:0000313" key="16">
    <source>
        <dbReference type="EMBL" id="CAF4315768.1"/>
    </source>
</evidence>
<evidence type="ECO:0000256" key="9">
    <source>
        <dbReference type="ARBA" id="ARBA00023180"/>
    </source>
</evidence>
<evidence type="ECO:0000313" key="17">
    <source>
        <dbReference type="Proteomes" id="UP000663829"/>
    </source>
</evidence>
<keyword evidence="8 11" id="KW-0472">Membrane</keyword>
<dbReference type="InterPro" id="IPR038577">
    <property type="entry name" value="GT10-like_C_sf"/>
</dbReference>
<dbReference type="Proteomes" id="UP000682733">
    <property type="component" value="Unassembled WGS sequence"/>
</dbReference>
<dbReference type="Proteomes" id="UP000677228">
    <property type="component" value="Unassembled WGS sequence"/>
</dbReference>
<gene>
    <name evidence="14" type="ORF">GPM918_LOCUS34302</name>
    <name evidence="13" type="ORF">OVA965_LOCUS23248</name>
    <name evidence="16" type="ORF">SRO942_LOCUS34999</name>
    <name evidence="15" type="ORF">TMI583_LOCUS23966</name>
</gene>
<evidence type="ECO:0000256" key="10">
    <source>
        <dbReference type="ARBA" id="ARBA00060399"/>
    </source>
</evidence>
<keyword evidence="7 11" id="KW-1133">Transmembrane helix</keyword>
<evidence type="ECO:0000256" key="5">
    <source>
        <dbReference type="ARBA" id="ARBA00022692"/>
    </source>
</evidence>
<protein>
    <recommendedName>
        <fullName evidence="11">Fucosyltransferase</fullName>
        <ecNumber evidence="11">2.4.1.-</ecNumber>
    </recommendedName>
</protein>
<evidence type="ECO:0000313" key="15">
    <source>
        <dbReference type="EMBL" id="CAF3996109.1"/>
    </source>
</evidence>
<keyword evidence="11" id="KW-0333">Golgi apparatus</keyword>
<evidence type="ECO:0000256" key="8">
    <source>
        <dbReference type="ARBA" id="ARBA00023136"/>
    </source>
</evidence>
<keyword evidence="9" id="KW-0325">Glycoprotein</keyword>
<dbReference type="AlphaFoldDB" id="A0A815NVK4"/>
<reference evidence="14" key="1">
    <citation type="submission" date="2021-02" db="EMBL/GenBank/DDBJ databases">
        <authorList>
            <person name="Nowell W R."/>
        </authorList>
    </citation>
    <scope>NUCLEOTIDE SEQUENCE</scope>
</reference>
<dbReference type="FunFam" id="3.40.50.11660:FF:000002">
    <property type="entry name" value="Alpha-(1,3)-fucosyltransferase"/>
    <property type="match status" value="1"/>
</dbReference>
<organism evidence="14 17">
    <name type="scientific">Didymodactylos carnosus</name>
    <dbReference type="NCBI Taxonomy" id="1234261"/>
    <lineage>
        <taxon>Eukaryota</taxon>
        <taxon>Metazoa</taxon>
        <taxon>Spiralia</taxon>
        <taxon>Gnathifera</taxon>
        <taxon>Rotifera</taxon>
        <taxon>Eurotatoria</taxon>
        <taxon>Bdelloidea</taxon>
        <taxon>Philodinida</taxon>
        <taxon>Philodinidae</taxon>
        <taxon>Didymodactylos</taxon>
    </lineage>
</organism>
<dbReference type="GO" id="GO:0046920">
    <property type="term" value="F:alpha-(1-&gt;3)-fucosyltransferase activity"/>
    <property type="evidence" value="ECO:0007669"/>
    <property type="project" value="TreeGrafter"/>
</dbReference>
<comment type="pathway">
    <text evidence="1">Protein modification; protein glycosylation.</text>
</comment>
<dbReference type="InterPro" id="IPR001503">
    <property type="entry name" value="Glyco_trans_10"/>
</dbReference>
<evidence type="ECO:0000256" key="2">
    <source>
        <dbReference type="ARBA" id="ARBA00008919"/>
    </source>
</evidence>
<evidence type="ECO:0000256" key="1">
    <source>
        <dbReference type="ARBA" id="ARBA00004922"/>
    </source>
</evidence>
<comment type="subcellular location">
    <subcellularLocation>
        <location evidence="10">Endomembrane system</location>
        <topology evidence="10">Single-pass type II membrane protein</topology>
    </subcellularLocation>
    <subcellularLocation>
        <location evidence="11">Golgi apparatus</location>
        <location evidence="11">Golgi stack membrane</location>
        <topology evidence="11">Single-pass type II membrane protein</topology>
    </subcellularLocation>
</comment>
<dbReference type="EMBL" id="CAJNOK010013469">
    <property type="protein sequence ID" value="CAF1184938.1"/>
    <property type="molecule type" value="Genomic_DNA"/>
</dbReference>
<evidence type="ECO:0000256" key="11">
    <source>
        <dbReference type="RuleBase" id="RU003832"/>
    </source>
</evidence>
<dbReference type="UniPathway" id="UPA00378"/>
<dbReference type="Proteomes" id="UP000681722">
    <property type="component" value="Unassembled WGS sequence"/>
</dbReference>
<evidence type="ECO:0000259" key="12">
    <source>
        <dbReference type="Pfam" id="PF00852"/>
    </source>
</evidence>
<dbReference type="Proteomes" id="UP000663829">
    <property type="component" value="Unassembled WGS sequence"/>
</dbReference>
<feature type="transmembrane region" description="Helical" evidence="11">
    <location>
        <begin position="18"/>
        <end position="36"/>
    </location>
</feature>
<dbReference type="Gene3D" id="3.40.50.11660">
    <property type="entry name" value="Glycosyl transferase family 10, C-terminal domain"/>
    <property type="match status" value="1"/>
</dbReference>